<proteinExistence type="predicted"/>
<feature type="transmembrane region" description="Helical" evidence="1">
    <location>
        <begin position="12"/>
        <end position="32"/>
    </location>
</feature>
<keyword evidence="1" id="KW-0812">Transmembrane</keyword>
<comment type="caution">
    <text evidence="2">The sequence shown here is derived from an EMBL/GenBank/DDBJ whole genome shotgun (WGS) entry which is preliminary data.</text>
</comment>
<organism evidence="2 3">
    <name type="scientific">Hungatella hathewayi DSM 13479</name>
    <dbReference type="NCBI Taxonomy" id="566550"/>
    <lineage>
        <taxon>Bacteria</taxon>
        <taxon>Bacillati</taxon>
        <taxon>Bacillota</taxon>
        <taxon>Clostridia</taxon>
        <taxon>Lachnospirales</taxon>
        <taxon>Lachnospiraceae</taxon>
        <taxon>Hungatella</taxon>
    </lineage>
</organism>
<evidence type="ECO:0000313" key="3">
    <source>
        <dbReference type="Proteomes" id="UP000004968"/>
    </source>
</evidence>
<gene>
    <name evidence="2" type="ORF">CLOSTHATH_01056</name>
</gene>
<keyword evidence="1" id="KW-0472">Membrane</keyword>
<feature type="transmembrane region" description="Helical" evidence="1">
    <location>
        <begin position="38"/>
        <end position="65"/>
    </location>
</feature>
<dbReference type="Proteomes" id="UP000004968">
    <property type="component" value="Unassembled WGS sequence"/>
</dbReference>
<protein>
    <submittedName>
        <fullName evidence="2">Uncharacterized protein</fullName>
    </submittedName>
</protein>
<sequence length="71" mass="7918">MKGKHMKTKCRYTVMSICVAISLVSGALKVVGVIELEWLAVFAPILAGLAFKLASLLLTLTVILFRWRLRK</sequence>
<dbReference type="HOGENOM" id="CLU_2825261_0_0_9"/>
<keyword evidence="1" id="KW-1133">Transmembrane helix</keyword>
<evidence type="ECO:0000256" key="1">
    <source>
        <dbReference type="SAM" id="Phobius"/>
    </source>
</evidence>
<evidence type="ECO:0000313" key="2">
    <source>
        <dbReference type="EMBL" id="EFD00751.1"/>
    </source>
</evidence>
<dbReference type="AlphaFoldDB" id="D3ABS8"/>
<reference evidence="2 3" key="1">
    <citation type="submission" date="2010-01" db="EMBL/GenBank/DDBJ databases">
        <authorList>
            <person name="Weinstock G."/>
            <person name="Sodergren E."/>
            <person name="Clifton S."/>
            <person name="Fulton L."/>
            <person name="Fulton B."/>
            <person name="Courtney L."/>
            <person name="Fronick C."/>
            <person name="Harrison M."/>
            <person name="Strong C."/>
            <person name="Farmer C."/>
            <person name="Delahaunty K."/>
            <person name="Markovic C."/>
            <person name="Hall O."/>
            <person name="Minx P."/>
            <person name="Tomlinson C."/>
            <person name="Mitreva M."/>
            <person name="Nelson J."/>
            <person name="Hou S."/>
            <person name="Wollam A."/>
            <person name="Pepin K.H."/>
            <person name="Johnson M."/>
            <person name="Bhonagiri V."/>
            <person name="Nash W.E."/>
            <person name="Warren W."/>
            <person name="Chinwalla A."/>
            <person name="Mardis E.R."/>
            <person name="Wilson R.K."/>
        </authorList>
    </citation>
    <scope>NUCLEOTIDE SEQUENCE [LARGE SCALE GENOMIC DNA]</scope>
    <source>
        <strain evidence="2 3">DSM 13479</strain>
    </source>
</reference>
<accession>D3ABS8</accession>
<dbReference type="EMBL" id="ACIO01000073">
    <property type="protein sequence ID" value="EFD00751.1"/>
    <property type="molecule type" value="Genomic_DNA"/>
</dbReference>
<name>D3ABS8_9FIRM</name>